<feature type="disulfide bond" evidence="1">
    <location>
        <begin position="27"/>
        <end position="271"/>
    </location>
</feature>
<dbReference type="PIRSF" id="PIRSF002703">
    <property type="entry name" value="Thaumatin"/>
    <property type="match status" value="1"/>
</dbReference>
<feature type="chain" id="PRO_5034183630" evidence="2">
    <location>
        <begin position="19"/>
        <end position="272"/>
    </location>
</feature>
<feature type="disulfide bond" evidence="1">
    <location>
        <begin position="171"/>
        <end position="239"/>
    </location>
</feature>
<dbReference type="EMBL" id="JACAZI010000026">
    <property type="protein sequence ID" value="KAF7334651.1"/>
    <property type="molecule type" value="Genomic_DNA"/>
</dbReference>
<accession>A0A8H6X606</accession>
<feature type="disulfide bond" evidence="1">
    <location>
        <begin position="166"/>
        <end position="258"/>
    </location>
</feature>
<dbReference type="SMART" id="SM00205">
    <property type="entry name" value="THN"/>
    <property type="match status" value="1"/>
</dbReference>
<feature type="disulfide bond" evidence="1">
    <location>
        <begin position="97"/>
        <end position="108"/>
    </location>
</feature>
<feature type="disulfide bond" evidence="1">
    <location>
        <begin position="214"/>
        <end position="224"/>
    </location>
</feature>
<evidence type="ECO:0000313" key="3">
    <source>
        <dbReference type="EMBL" id="KAF7334651.1"/>
    </source>
</evidence>
<keyword evidence="4" id="KW-1185">Reference proteome</keyword>
<feature type="signal peptide" evidence="2">
    <location>
        <begin position="1"/>
        <end position="18"/>
    </location>
</feature>
<name>A0A8H6X606_9AGAR</name>
<keyword evidence="1" id="KW-1015">Disulfide bond</keyword>
<evidence type="ECO:0000313" key="4">
    <source>
        <dbReference type="Proteomes" id="UP000620124"/>
    </source>
</evidence>
<keyword evidence="2" id="KW-0732">Signal</keyword>
<comment type="caution">
    <text evidence="3">The sequence shown here is derived from an EMBL/GenBank/DDBJ whole genome shotgun (WGS) entry which is preliminary data.</text>
</comment>
<dbReference type="OrthoDB" id="430315at2759"/>
<gene>
    <name evidence="3" type="ORF">MVEN_02295600</name>
</gene>
<feature type="disulfide bond" evidence="1">
    <location>
        <begin position="113"/>
        <end position="119"/>
    </location>
</feature>
<reference evidence="3" key="1">
    <citation type="submission" date="2020-05" db="EMBL/GenBank/DDBJ databases">
        <title>Mycena genomes resolve the evolution of fungal bioluminescence.</title>
        <authorList>
            <person name="Tsai I.J."/>
        </authorList>
    </citation>
    <scope>NUCLEOTIDE SEQUENCE</scope>
    <source>
        <strain evidence="3">CCC161011</strain>
    </source>
</reference>
<dbReference type="PANTHER" id="PTHR31048">
    <property type="entry name" value="OS03G0233200 PROTEIN"/>
    <property type="match status" value="1"/>
</dbReference>
<dbReference type="AlphaFoldDB" id="A0A8H6X606"/>
<feature type="disulfide bond" evidence="1">
    <location>
        <begin position="179"/>
        <end position="195"/>
    </location>
</feature>
<dbReference type="Pfam" id="PF00314">
    <property type="entry name" value="Thaumatin"/>
    <property type="match status" value="1"/>
</dbReference>
<protein>
    <submittedName>
        <fullName evidence="3">Thaumatin-like protein</fullName>
    </submittedName>
</protein>
<dbReference type="PROSITE" id="PS51367">
    <property type="entry name" value="THAUMATIN_2"/>
    <property type="match status" value="1"/>
</dbReference>
<evidence type="ECO:0000256" key="1">
    <source>
        <dbReference type="PIRSR" id="PIRSR002703-1"/>
    </source>
</evidence>
<proteinExistence type="predicted"/>
<sequence length="272" mass="27987">MKGSITLVSLAVASVVSARTFTVKNSCSYTVWPAMFTDLNVGSALPDQPTGYISAYFPDISINNSPFCSWEAPAGSSVTFNVPDNWTAGRIWPRTECDFSTNPGPNSCATGGCNGGLLCDPHTGTGVPPATVAEFTLSGGGTTDNYDVSLVDGFNVPTTVTNNVGCGVPSCPVDLNANCPSELAVHDASGNVAGCDSSCKANLDGNPANSPNCCSGSFDVPATCPSSGVAFYDYFKSACPNSYAYAYDESSGTALWDCDSSLGADFTITFCG</sequence>
<dbReference type="SUPFAM" id="SSF49870">
    <property type="entry name" value="Osmotin, thaumatin-like protein"/>
    <property type="match status" value="1"/>
</dbReference>
<dbReference type="Proteomes" id="UP000620124">
    <property type="component" value="Unassembled WGS sequence"/>
</dbReference>
<feature type="disulfide bond" evidence="1">
    <location>
        <begin position="199"/>
        <end position="213"/>
    </location>
</feature>
<organism evidence="3 4">
    <name type="scientific">Mycena venus</name>
    <dbReference type="NCBI Taxonomy" id="2733690"/>
    <lineage>
        <taxon>Eukaryota</taxon>
        <taxon>Fungi</taxon>
        <taxon>Dikarya</taxon>
        <taxon>Basidiomycota</taxon>
        <taxon>Agaricomycotina</taxon>
        <taxon>Agaricomycetes</taxon>
        <taxon>Agaricomycetidae</taxon>
        <taxon>Agaricales</taxon>
        <taxon>Marasmiineae</taxon>
        <taxon>Mycenaceae</taxon>
        <taxon>Mycena</taxon>
    </lineage>
</organism>
<evidence type="ECO:0000256" key="2">
    <source>
        <dbReference type="SAM" id="SignalP"/>
    </source>
</evidence>
<dbReference type="InterPro" id="IPR001938">
    <property type="entry name" value="Thaumatin"/>
</dbReference>
<dbReference type="InterPro" id="IPR037176">
    <property type="entry name" value="Osmotin/thaumatin-like_sf"/>
</dbReference>
<dbReference type="Gene3D" id="2.60.110.10">
    <property type="entry name" value="Thaumatin"/>
    <property type="match status" value="1"/>
</dbReference>